<dbReference type="SMART" id="SM00397">
    <property type="entry name" value="t_SNARE"/>
    <property type="match status" value="2"/>
</dbReference>
<gene>
    <name evidence="4" type="ORF">KUTeg_009612</name>
</gene>
<comment type="similarity">
    <text evidence="1">Belongs to the SNAP-25 family.</text>
</comment>
<feature type="compositionally biased region" description="Basic and acidic residues" evidence="2">
    <location>
        <begin position="125"/>
        <end position="151"/>
    </location>
</feature>
<sequence>MEVMAKYPESSNPFLDDEDEDEGFSSPYTSNQRYGGPSNRMSQKQEMISASEDRQLESSKRALASLYESERMGVATAEELLRQGEQLDNIDRKTTQMTQTTKTAQKHLNNIKSVFGGIKNWWQGKKEEQEPKALEPRESKLKNTMESRKDTPAGQHPALKLRSEDYKGFYEEDDDLDKRFMAGSRQNYGNQQYITSITKSDKEERLNENLDLAIGLGDEIELQNEKLDVINPKMDILNERLEGQNRQMKGILRK</sequence>
<feature type="region of interest" description="Disordered" evidence="2">
    <location>
        <begin position="125"/>
        <end position="159"/>
    </location>
</feature>
<dbReference type="PANTHER" id="PTHR19305:SF9">
    <property type="entry name" value="SYNAPTOSOMAL-ASSOCIATED PROTEIN 29"/>
    <property type="match status" value="1"/>
</dbReference>
<name>A0ABQ9F4H3_TEGGR</name>
<proteinExistence type="inferred from homology"/>
<evidence type="ECO:0000256" key="2">
    <source>
        <dbReference type="SAM" id="MobiDB-lite"/>
    </source>
</evidence>
<evidence type="ECO:0000313" key="5">
    <source>
        <dbReference type="Proteomes" id="UP001217089"/>
    </source>
</evidence>
<dbReference type="Gene3D" id="1.20.5.110">
    <property type="match status" value="2"/>
</dbReference>
<reference evidence="4 5" key="1">
    <citation type="submission" date="2022-12" db="EMBL/GenBank/DDBJ databases">
        <title>Chromosome-level genome of Tegillarca granosa.</title>
        <authorList>
            <person name="Kim J."/>
        </authorList>
    </citation>
    <scope>NUCLEOTIDE SEQUENCE [LARGE SCALE GENOMIC DNA]</scope>
    <source>
        <strain evidence="4">Teg-2019</strain>
        <tissue evidence="4">Adductor muscle</tissue>
    </source>
</reference>
<keyword evidence="5" id="KW-1185">Reference proteome</keyword>
<protein>
    <recommendedName>
        <fullName evidence="3">t-SNARE coiled-coil homology domain-containing protein</fullName>
    </recommendedName>
</protein>
<evidence type="ECO:0000259" key="3">
    <source>
        <dbReference type="PROSITE" id="PS50192"/>
    </source>
</evidence>
<feature type="region of interest" description="Disordered" evidence="2">
    <location>
        <begin position="1"/>
        <end position="58"/>
    </location>
</feature>
<dbReference type="SUPFAM" id="SSF58038">
    <property type="entry name" value="SNARE fusion complex"/>
    <property type="match status" value="2"/>
</dbReference>
<accession>A0ABQ9F4H3</accession>
<feature type="compositionally biased region" description="Polar residues" evidence="2">
    <location>
        <begin position="26"/>
        <end position="48"/>
    </location>
</feature>
<dbReference type="EMBL" id="JARBDR010000440">
    <property type="protein sequence ID" value="KAJ8312239.1"/>
    <property type="molecule type" value="Genomic_DNA"/>
</dbReference>
<dbReference type="InterPro" id="IPR000727">
    <property type="entry name" value="T_SNARE_dom"/>
</dbReference>
<feature type="domain" description="T-SNARE coiled-coil homology" evidence="3">
    <location>
        <begin position="211"/>
        <end position="251"/>
    </location>
</feature>
<feature type="domain" description="T-SNARE coiled-coil homology" evidence="3">
    <location>
        <begin position="49"/>
        <end position="111"/>
    </location>
</feature>
<evidence type="ECO:0000313" key="4">
    <source>
        <dbReference type="EMBL" id="KAJ8312239.1"/>
    </source>
</evidence>
<dbReference type="Proteomes" id="UP001217089">
    <property type="component" value="Unassembled WGS sequence"/>
</dbReference>
<evidence type="ECO:0000256" key="1">
    <source>
        <dbReference type="ARBA" id="ARBA00009480"/>
    </source>
</evidence>
<comment type="caution">
    <text evidence="4">The sequence shown here is derived from an EMBL/GenBank/DDBJ whole genome shotgun (WGS) entry which is preliminary data.</text>
</comment>
<dbReference type="PROSITE" id="PS50192">
    <property type="entry name" value="T_SNARE"/>
    <property type="match status" value="2"/>
</dbReference>
<dbReference type="PANTHER" id="PTHR19305">
    <property type="entry name" value="SYNAPTOSOMAL ASSOCIATED PROTEIN"/>
    <property type="match status" value="1"/>
</dbReference>
<organism evidence="4 5">
    <name type="scientific">Tegillarca granosa</name>
    <name type="common">Malaysian cockle</name>
    <name type="synonym">Anadara granosa</name>
    <dbReference type="NCBI Taxonomy" id="220873"/>
    <lineage>
        <taxon>Eukaryota</taxon>
        <taxon>Metazoa</taxon>
        <taxon>Spiralia</taxon>
        <taxon>Lophotrochozoa</taxon>
        <taxon>Mollusca</taxon>
        <taxon>Bivalvia</taxon>
        <taxon>Autobranchia</taxon>
        <taxon>Pteriomorphia</taxon>
        <taxon>Arcoida</taxon>
        <taxon>Arcoidea</taxon>
        <taxon>Arcidae</taxon>
        <taxon>Tegillarca</taxon>
    </lineage>
</organism>